<organism evidence="2 3">
    <name type="scientific">Chitinophaga jiangningensis</name>
    <dbReference type="NCBI Taxonomy" id="1419482"/>
    <lineage>
        <taxon>Bacteria</taxon>
        <taxon>Pseudomonadati</taxon>
        <taxon>Bacteroidota</taxon>
        <taxon>Chitinophagia</taxon>
        <taxon>Chitinophagales</taxon>
        <taxon>Chitinophagaceae</taxon>
        <taxon>Chitinophaga</taxon>
    </lineage>
</organism>
<protein>
    <recommendedName>
        <fullName evidence="4">TIGR04222 domain-containing protein</fullName>
    </recommendedName>
</protein>
<feature type="transmembrane region" description="Helical" evidence="1">
    <location>
        <begin position="194"/>
        <end position="212"/>
    </location>
</feature>
<keyword evidence="3" id="KW-1185">Reference proteome</keyword>
<dbReference type="STRING" id="1419482.SAMN05444266_107220"/>
<evidence type="ECO:0008006" key="4">
    <source>
        <dbReference type="Google" id="ProtNLM"/>
    </source>
</evidence>
<sequence>MTNEEQILWEQIDSFNPDSLNASFTFTHRLARENNWDIAFAERVVAEYKCFIFLTAITDTGVTPSEAVDQAWHLHLTYTNSYWKDLCRNIIGKEIHHNPTQGGEAENKKFYIFYRETLRLYLEKFGVKPPSDIWPDVDERFLPAENVWVDRNRHYVIRRPGWLTQITSTLVWKAIIFAIFLGFILWLAGWSFKFILLGIVLTGIAVLALSNIGGGDSTTTSGGCSGSCGTDS</sequence>
<evidence type="ECO:0000313" key="3">
    <source>
        <dbReference type="Proteomes" id="UP000184420"/>
    </source>
</evidence>
<keyword evidence="1" id="KW-0812">Transmembrane</keyword>
<evidence type="ECO:0000313" key="2">
    <source>
        <dbReference type="EMBL" id="SHM27344.1"/>
    </source>
</evidence>
<keyword evidence="1" id="KW-0472">Membrane</keyword>
<dbReference type="Proteomes" id="UP000184420">
    <property type="component" value="Unassembled WGS sequence"/>
</dbReference>
<name>A0A1M7HFX1_9BACT</name>
<feature type="transmembrane region" description="Helical" evidence="1">
    <location>
        <begin position="170"/>
        <end position="188"/>
    </location>
</feature>
<keyword evidence="1" id="KW-1133">Transmembrane helix</keyword>
<accession>A0A1M7HFX1</accession>
<reference evidence="2 3" key="1">
    <citation type="submission" date="2016-11" db="EMBL/GenBank/DDBJ databases">
        <authorList>
            <person name="Jaros S."/>
            <person name="Januszkiewicz K."/>
            <person name="Wedrychowicz H."/>
        </authorList>
    </citation>
    <scope>NUCLEOTIDE SEQUENCE [LARGE SCALE GENOMIC DNA]</scope>
    <source>
        <strain evidence="2 3">DSM 27406</strain>
    </source>
</reference>
<proteinExistence type="predicted"/>
<evidence type="ECO:0000256" key="1">
    <source>
        <dbReference type="SAM" id="Phobius"/>
    </source>
</evidence>
<dbReference type="EMBL" id="FRBL01000007">
    <property type="protein sequence ID" value="SHM27344.1"/>
    <property type="molecule type" value="Genomic_DNA"/>
</dbReference>
<gene>
    <name evidence="2" type="ORF">SAMN05444266_107220</name>
</gene>
<dbReference type="AlphaFoldDB" id="A0A1M7HFX1"/>